<feature type="signal peptide" evidence="2">
    <location>
        <begin position="1"/>
        <end position="24"/>
    </location>
</feature>
<dbReference type="EMBL" id="CP136594">
    <property type="protein sequence ID" value="WOE76248.1"/>
    <property type="molecule type" value="Genomic_DNA"/>
</dbReference>
<accession>A0AA97I2H4</accession>
<feature type="transmembrane region" description="Helical" evidence="1">
    <location>
        <begin position="89"/>
        <end position="107"/>
    </location>
</feature>
<feature type="chain" id="PRO_5041633980" description="Secreted protein" evidence="2">
    <location>
        <begin position="25"/>
        <end position="220"/>
    </location>
</feature>
<evidence type="ECO:0000256" key="2">
    <source>
        <dbReference type="SAM" id="SignalP"/>
    </source>
</evidence>
<evidence type="ECO:0008006" key="5">
    <source>
        <dbReference type="Google" id="ProtNLM"/>
    </source>
</evidence>
<dbReference type="RefSeq" id="WP_317083823.1">
    <property type="nucleotide sequence ID" value="NZ_CP136594.1"/>
</dbReference>
<evidence type="ECO:0000313" key="4">
    <source>
        <dbReference type="Proteomes" id="UP001302429"/>
    </source>
</evidence>
<evidence type="ECO:0000256" key="1">
    <source>
        <dbReference type="SAM" id="Phobius"/>
    </source>
</evidence>
<sequence length="220" mass="23527">MINTLQAGKTLSGTLMLTAALAMAAPVQAAPLGSGPKTYNVEQLRQTSLLDMDDIQWDQADETANRWGRRRWRRCGWGRCRRGIRGGDILAGALIIGGIAAIASAATRGSRDRNEREYPRNPPVVVQQPVPVPQQTLPPVNRATGGVSELSNAADQCSAAAQAQAGDGQIDRITSVSRDGDGWRVEGRIAYPQGQEAFLCGVTAGQIDYIQIGAGQNEEF</sequence>
<dbReference type="KEGG" id="acoa:RB602_05920"/>
<dbReference type="AlphaFoldDB" id="A0AA97I2H4"/>
<reference evidence="3 4" key="1">
    <citation type="submission" date="2023-10" db="EMBL/GenBank/DDBJ databases">
        <title>Complete genome sequence of a Sphingomonadaceae bacterium.</title>
        <authorList>
            <person name="Yan C."/>
        </authorList>
    </citation>
    <scope>NUCLEOTIDE SEQUENCE [LARGE SCALE GENOMIC DNA]</scope>
    <source>
        <strain evidence="3 4">SCSIO 66989</strain>
    </source>
</reference>
<keyword evidence="1" id="KW-1133">Transmembrane helix</keyword>
<gene>
    <name evidence="3" type="ORF">RB602_05920</name>
</gene>
<name>A0AA97I2H4_9SPHN</name>
<evidence type="ECO:0000313" key="3">
    <source>
        <dbReference type="EMBL" id="WOE76248.1"/>
    </source>
</evidence>
<proteinExistence type="predicted"/>
<keyword evidence="2" id="KW-0732">Signal</keyword>
<keyword evidence="1" id="KW-0812">Transmembrane</keyword>
<organism evidence="3 4">
    <name type="scientific">Alterisphingorhabdus coralli</name>
    <dbReference type="NCBI Taxonomy" id="3071408"/>
    <lineage>
        <taxon>Bacteria</taxon>
        <taxon>Pseudomonadati</taxon>
        <taxon>Pseudomonadota</taxon>
        <taxon>Alphaproteobacteria</taxon>
        <taxon>Sphingomonadales</taxon>
        <taxon>Sphingomonadaceae</taxon>
        <taxon>Alterisphingorhabdus (ex Yan et al. 2024)</taxon>
    </lineage>
</organism>
<dbReference type="Proteomes" id="UP001302429">
    <property type="component" value="Chromosome"/>
</dbReference>
<keyword evidence="4" id="KW-1185">Reference proteome</keyword>
<protein>
    <recommendedName>
        <fullName evidence="5">Secreted protein</fullName>
    </recommendedName>
</protein>
<keyword evidence="1" id="KW-0472">Membrane</keyword>